<dbReference type="Proteomes" id="UP000320593">
    <property type="component" value="Unassembled WGS sequence"/>
</dbReference>
<dbReference type="RefSeq" id="WP_145340771.1">
    <property type="nucleotide sequence ID" value="NZ_SMLY01000060.1"/>
</dbReference>
<keyword evidence="1" id="KW-0812">Transmembrane</keyword>
<feature type="transmembrane region" description="Helical" evidence="1">
    <location>
        <begin position="49"/>
        <end position="66"/>
    </location>
</feature>
<feature type="transmembrane region" description="Helical" evidence="1">
    <location>
        <begin position="174"/>
        <end position="193"/>
    </location>
</feature>
<keyword evidence="1" id="KW-0472">Membrane</keyword>
<dbReference type="AlphaFoldDB" id="A0A562TI31"/>
<feature type="transmembrane region" description="Helical" evidence="1">
    <location>
        <begin position="119"/>
        <end position="136"/>
    </location>
</feature>
<evidence type="ECO:0000256" key="1">
    <source>
        <dbReference type="SAM" id="Phobius"/>
    </source>
</evidence>
<proteinExistence type="predicted"/>
<evidence type="ECO:0000313" key="2">
    <source>
        <dbReference type="EMBL" id="TWI93295.1"/>
    </source>
</evidence>
<dbReference type="EMBL" id="VLLF01000001">
    <property type="protein sequence ID" value="TWI93295.1"/>
    <property type="molecule type" value="Genomic_DNA"/>
</dbReference>
<feature type="transmembrane region" description="Helical" evidence="1">
    <location>
        <begin position="17"/>
        <end position="37"/>
    </location>
</feature>
<feature type="transmembrane region" description="Helical" evidence="1">
    <location>
        <begin position="148"/>
        <end position="167"/>
    </location>
</feature>
<sequence length="196" mass="22478">MDTPAANLAEFTHVRTIMGMVVGLGMARLLNGLARFVQHPEKNRISPIHLGWTLYMLLGVTFFWWFEFALAGVEQWTFETYLFHILFASIYFFVTAVLYPDNIDEYEGFEDYFLRRKAWIYGLTALLLAIDVLDTGVKGFDRLSGNGIPYLIRQASIIFLVLSAIFVERRSYHLFVVAVGLLSLVYLIVRNFSALS</sequence>
<comment type="caution">
    <text evidence="2">The sequence shown here is derived from an EMBL/GenBank/DDBJ whole genome shotgun (WGS) entry which is preliminary data.</text>
</comment>
<reference evidence="2 3" key="1">
    <citation type="submission" date="2019-07" db="EMBL/GenBank/DDBJ databases">
        <title>Genomic Encyclopedia of Archaeal and Bacterial Type Strains, Phase II (KMG-II): from individual species to whole genera.</title>
        <authorList>
            <person name="Goeker M."/>
        </authorList>
    </citation>
    <scope>NUCLEOTIDE SEQUENCE [LARGE SCALE GENOMIC DNA]</scope>
    <source>
        <strain evidence="2 3">ATCC BAA-252</strain>
    </source>
</reference>
<name>A0A562TI31_9HYPH</name>
<feature type="transmembrane region" description="Helical" evidence="1">
    <location>
        <begin position="81"/>
        <end position="99"/>
    </location>
</feature>
<protein>
    <submittedName>
        <fullName evidence="2">Uncharacterized protein</fullName>
    </submittedName>
</protein>
<organism evidence="2 3">
    <name type="scientific">Roseibium hamelinense</name>
    <dbReference type="NCBI Taxonomy" id="150831"/>
    <lineage>
        <taxon>Bacteria</taxon>
        <taxon>Pseudomonadati</taxon>
        <taxon>Pseudomonadota</taxon>
        <taxon>Alphaproteobacteria</taxon>
        <taxon>Hyphomicrobiales</taxon>
        <taxon>Stappiaceae</taxon>
        <taxon>Roseibium</taxon>
    </lineage>
</organism>
<accession>A0A562TI31</accession>
<evidence type="ECO:0000313" key="3">
    <source>
        <dbReference type="Proteomes" id="UP000320593"/>
    </source>
</evidence>
<keyword evidence="3" id="KW-1185">Reference proteome</keyword>
<keyword evidence="1" id="KW-1133">Transmembrane helix</keyword>
<gene>
    <name evidence="2" type="ORF">JM93_00850</name>
</gene>
<dbReference type="OrthoDB" id="9803673at2"/>